<protein>
    <submittedName>
        <fullName evidence="2">Uncharacterized protein</fullName>
    </submittedName>
</protein>
<accession>A0AAD4Y0R8</accession>
<feature type="compositionally biased region" description="Basic and acidic residues" evidence="1">
    <location>
        <begin position="1"/>
        <end position="13"/>
    </location>
</feature>
<gene>
    <name evidence="2" type="ORF">MG293_020430</name>
</gene>
<sequence length="157" mass="16908">MGRTEELGERPVQERLQGPEPQGVDPCARKELLKIMNIDAHSPKTDRKRSGALEWVIKEKIQSGGGVLDLLQQRFLREPAPPRPAACAGVPSEGLGGLLLRLGLAWASLGRRCAALITAVIASWVLRPPAASSSSGLALESCHFAFQCEVQNQCLGF</sequence>
<evidence type="ECO:0000313" key="2">
    <source>
        <dbReference type="EMBL" id="KAI4529752.1"/>
    </source>
</evidence>
<feature type="region of interest" description="Disordered" evidence="1">
    <location>
        <begin position="1"/>
        <end position="24"/>
    </location>
</feature>
<organism evidence="2 3">
    <name type="scientific">Ovis ammon polii</name>
    <dbReference type="NCBI Taxonomy" id="230172"/>
    <lineage>
        <taxon>Eukaryota</taxon>
        <taxon>Metazoa</taxon>
        <taxon>Chordata</taxon>
        <taxon>Craniata</taxon>
        <taxon>Vertebrata</taxon>
        <taxon>Euteleostomi</taxon>
        <taxon>Mammalia</taxon>
        <taxon>Eutheria</taxon>
        <taxon>Laurasiatheria</taxon>
        <taxon>Artiodactyla</taxon>
        <taxon>Ruminantia</taxon>
        <taxon>Pecora</taxon>
        <taxon>Bovidae</taxon>
        <taxon>Caprinae</taxon>
        <taxon>Ovis</taxon>
    </lineage>
</organism>
<evidence type="ECO:0000256" key="1">
    <source>
        <dbReference type="SAM" id="MobiDB-lite"/>
    </source>
</evidence>
<dbReference type="AlphaFoldDB" id="A0AAD4Y0R8"/>
<keyword evidence="3" id="KW-1185">Reference proteome</keyword>
<proteinExistence type="predicted"/>
<dbReference type="Proteomes" id="UP001214576">
    <property type="component" value="Unassembled WGS sequence"/>
</dbReference>
<comment type="caution">
    <text evidence="2">The sequence shown here is derived from an EMBL/GenBank/DDBJ whole genome shotgun (WGS) entry which is preliminary data.</text>
</comment>
<dbReference type="EMBL" id="JAKZEL010000027">
    <property type="protein sequence ID" value="KAI4529752.1"/>
    <property type="molecule type" value="Genomic_DNA"/>
</dbReference>
<reference evidence="2" key="1">
    <citation type="submission" date="2022-03" db="EMBL/GenBank/DDBJ databases">
        <title>Genomic analyses of argali, domestic sheep and their hybrids provide insights into chromosomal evolution, heterosis and genetic basis of agronomic traits.</title>
        <authorList>
            <person name="Li M."/>
        </authorList>
    </citation>
    <scope>NUCLEOTIDE SEQUENCE</scope>
    <source>
        <strain evidence="2">CAU-MHL-2022a</strain>
        <tissue evidence="2">Skin</tissue>
    </source>
</reference>
<name>A0AAD4Y0R8_OVIAM</name>
<evidence type="ECO:0000313" key="3">
    <source>
        <dbReference type="Proteomes" id="UP001214576"/>
    </source>
</evidence>